<proteinExistence type="predicted"/>
<comment type="caution">
    <text evidence="2">The sequence shown here is derived from an EMBL/GenBank/DDBJ whole genome shotgun (WGS) entry which is preliminary data.</text>
</comment>
<dbReference type="Pfam" id="PF02493">
    <property type="entry name" value="MORN"/>
    <property type="match status" value="4"/>
</dbReference>
<keyword evidence="1" id="KW-0677">Repeat</keyword>
<gene>
    <name evidence="2" type="ORF">PIBRA_LOCUS12912</name>
</gene>
<accession>A0A9P0TSF2</accession>
<dbReference type="Proteomes" id="UP001152562">
    <property type="component" value="Unassembled WGS sequence"/>
</dbReference>
<keyword evidence="3" id="KW-1185">Reference proteome</keyword>
<dbReference type="GO" id="GO:0003735">
    <property type="term" value="F:structural constituent of ribosome"/>
    <property type="evidence" value="ECO:0007669"/>
    <property type="project" value="TreeGrafter"/>
</dbReference>
<dbReference type="Pfam" id="PF10245">
    <property type="entry name" value="MRP-S22"/>
    <property type="match status" value="1"/>
</dbReference>
<evidence type="ECO:0000313" key="2">
    <source>
        <dbReference type="EMBL" id="CAH4037200.1"/>
    </source>
</evidence>
<evidence type="ECO:0008006" key="4">
    <source>
        <dbReference type="Google" id="ProtNLM"/>
    </source>
</evidence>
<dbReference type="SMART" id="SM00698">
    <property type="entry name" value="MORN"/>
    <property type="match status" value="4"/>
</dbReference>
<reference evidence="2" key="1">
    <citation type="submission" date="2022-05" db="EMBL/GenBank/DDBJ databases">
        <authorList>
            <person name="Okamura Y."/>
        </authorList>
    </citation>
    <scope>NUCLEOTIDE SEQUENCE</scope>
</reference>
<dbReference type="AlphaFoldDB" id="A0A9P0TSF2"/>
<dbReference type="SUPFAM" id="SSF82185">
    <property type="entry name" value="Histone H3 K4-specific methyltransferase SET7/9 N-terminal domain"/>
    <property type="match status" value="1"/>
</dbReference>
<sequence length="536" mass="62762">MSLLKIVRINTKHIFTKHNETNTLYISNRKLSIVPSVYDQENPAPKFFSSGIQVLLKRLTRPEFSKVFRKRTNNNTAVLKTPVYKFLTDEELNIEKEKANTNADRLLQMPPVVKLHEQIKDVLSKDPALVGYDNATYMFTDITFGVANEHRIIVQRNPDGTLESCDRDTRKRLNQIYFPLQGRKIREPKVFSEPDKFNGLLEGEKYEYILDRACVQYEPDERKYQEITSITYQHIDLHSKFNLLRSTRHFGPMVFYLTWHQSMDRLMLELVQSSVVREAVLLAALRQAVHNDLSNGEDYDALVSEILPRPIQLTKPEILSEEDIALDTKCTDLIDKYINTSSSMKSQQALALQGFREYYQQVVDLSRGLKKAHEYRGEWVRGKPEGAGWRYYENGNVYFGFWRRGQRHGYGKMWYADGTFYVGYWNMSKKEGLGMFVQVNGNRYEGNWHHDKKNGIGRFYHLHTGQLQEGCWQDNVCVMSKMSDIEIRQFCYFPSEYPIPPETLLESKKILEDSEFWLKQQIGNIDNKLKICIDKM</sequence>
<dbReference type="Gene3D" id="2.20.110.10">
    <property type="entry name" value="Histone H3 K4-specific methyltransferase SET7/9 N-terminal domain"/>
    <property type="match status" value="2"/>
</dbReference>
<dbReference type="PANTHER" id="PTHR13071:SF4">
    <property type="entry name" value="SMALL RIBOSOMAL SUBUNIT PROTEIN MS22"/>
    <property type="match status" value="1"/>
</dbReference>
<dbReference type="EMBL" id="CALOZG010000085">
    <property type="protein sequence ID" value="CAH4037200.1"/>
    <property type="molecule type" value="Genomic_DNA"/>
</dbReference>
<name>A0A9P0TSF2_PIEBR</name>
<protein>
    <recommendedName>
        <fullName evidence="4">MORN repeat-containing protein 3</fullName>
    </recommendedName>
</protein>
<dbReference type="InterPro" id="IPR019374">
    <property type="entry name" value="Ribosomal_mS22"/>
</dbReference>
<organism evidence="2 3">
    <name type="scientific">Pieris brassicae</name>
    <name type="common">White butterfly</name>
    <name type="synonym">Large white butterfly</name>
    <dbReference type="NCBI Taxonomy" id="7116"/>
    <lineage>
        <taxon>Eukaryota</taxon>
        <taxon>Metazoa</taxon>
        <taxon>Ecdysozoa</taxon>
        <taxon>Arthropoda</taxon>
        <taxon>Hexapoda</taxon>
        <taxon>Insecta</taxon>
        <taxon>Pterygota</taxon>
        <taxon>Neoptera</taxon>
        <taxon>Endopterygota</taxon>
        <taxon>Lepidoptera</taxon>
        <taxon>Glossata</taxon>
        <taxon>Ditrysia</taxon>
        <taxon>Papilionoidea</taxon>
        <taxon>Pieridae</taxon>
        <taxon>Pierinae</taxon>
        <taxon>Pieris</taxon>
    </lineage>
</organism>
<dbReference type="InterPro" id="IPR003409">
    <property type="entry name" value="MORN"/>
</dbReference>
<evidence type="ECO:0000256" key="1">
    <source>
        <dbReference type="ARBA" id="ARBA00022737"/>
    </source>
</evidence>
<dbReference type="PANTHER" id="PTHR13071">
    <property type="entry name" value="MITOCHONDRIAL 28S RIBOSOMAL PROTEIN S22"/>
    <property type="match status" value="1"/>
</dbReference>
<evidence type="ECO:0000313" key="3">
    <source>
        <dbReference type="Proteomes" id="UP001152562"/>
    </source>
</evidence>
<dbReference type="GO" id="GO:0005763">
    <property type="term" value="C:mitochondrial small ribosomal subunit"/>
    <property type="evidence" value="ECO:0007669"/>
    <property type="project" value="TreeGrafter"/>
</dbReference>